<gene>
    <name evidence="2" type="ORF">MAA_09116</name>
</gene>
<sequence>MSALSLVDKIHNFLDFSSVHDALQMARTESKTAVESTMQALDDIKKELKQAANTEQSKNKHIENIKTMSTNQLKSGDLSIKTVSAGDMEALRQFAEDWERRLGNGATVRIPTYGVLVHALRAKSMDMSRFERHQGRHSAGK</sequence>
<keyword evidence="1" id="KW-0175">Coiled coil</keyword>
<dbReference type="OrthoDB" id="5429923at2759"/>
<reference evidence="2 3" key="2">
    <citation type="journal article" date="2014" name="Proc. Natl. Acad. Sci. U.S.A.">
        <title>Trajectory and genomic determinants of fungal-pathogen speciation and host adaptation.</title>
        <authorList>
            <person name="Hu X."/>
            <person name="Xiao G."/>
            <person name="Zheng P."/>
            <person name="Shang Y."/>
            <person name="Su Y."/>
            <person name="Zhang X."/>
            <person name="Liu X."/>
            <person name="Zhan S."/>
            <person name="St Leger R.J."/>
            <person name="Wang C."/>
        </authorList>
    </citation>
    <scope>GENOME REANNOTATION</scope>
    <source>
        <strain evidence="3">ARSEF 23 / ATCC MYA-3075</strain>
    </source>
</reference>
<dbReference type="KEGG" id="maj:MAA_09116"/>
<proteinExistence type="predicted"/>
<dbReference type="AlphaFoldDB" id="E9FA17"/>
<protein>
    <submittedName>
        <fullName evidence="2">Gag-like protein</fullName>
    </submittedName>
</protein>
<keyword evidence="3" id="KW-1185">Reference proteome</keyword>
<dbReference type="HOGENOM" id="CLU_1825754_0_0_1"/>
<comment type="caution">
    <text evidence="2">The sequence shown here is derived from an EMBL/GenBank/DDBJ whole genome shotgun (WGS) entry which is preliminary data.</text>
</comment>
<reference evidence="2 3" key="1">
    <citation type="journal article" date="2011" name="PLoS Genet.">
        <title>Genome sequencing and comparative transcriptomics of the model entomopathogenic fungi Metarhizium anisopliae and M. acridum.</title>
        <authorList>
            <person name="Gao Q."/>
            <person name="Jin K."/>
            <person name="Ying S.H."/>
            <person name="Zhang Y."/>
            <person name="Xiao G."/>
            <person name="Shang Y."/>
            <person name="Duan Z."/>
            <person name="Hu X."/>
            <person name="Xie X.Q."/>
            <person name="Zhou G."/>
            <person name="Peng G."/>
            <person name="Luo Z."/>
            <person name="Huang W."/>
            <person name="Wang B."/>
            <person name="Fang W."/>
            <person name="Wang S."/>
            <person name="Zhong Y."/>
            <person name="Ma L.J."/>
            <person name="St Leger R.J."/>
            <person name="Zhao G.P."/>
            <person name="Pei Y."/>
            <person name="Feng M.G."/>
            <person name="Xia Y."/>
            <person name="Wang C."/>
        </authorList>
    </citation>
    <scope>NUCLEOTIDE SEQUENCE [LARGE SCALE GENOMIC DNA]</scope>
    <source>
        <strain evidence="3">ARSEF 23 / ATCC MYA-3075</strain>
    </source>
</reference>
<evidence type="ECO:0000313" key="3">
    <source>
        <dbReference type="Proteomes" id="UP000002498"/>
    </source>
</evidence>
<organism evidence="2 3">
    <name type="scientific">Metarhizium robertsii (strain ARSEF 23 / ATCC MYA-3075)</name>
    <name type="common">Metarhizium anisopliae (strain ARSEF 23)</name>
    <dbReference type="NCBI Taxonomy" id="655844"/>
    <lineage>
        <taxon>Eukaryota</taxon>
        <taxon>Fungi</taxon>
        <taxon>Dikarya</taxon>
        <taxon>Ascomycota</taxon>
        <taxon>Pezizomycotina</taxon>
        <taxon>Sordariomycetes</taxon>
        <taxon>Hypocreomycetidae</taxon>
        <taxon>Hypocreales</taxon>
        <taxon>Clavicipitaceae</taxon>
        <taxon>Metarhizium</taxon>
    </lineage>
</organism>
<dbReference type="GeneID" id="19263402"/>
<feature type="coiled-coil region" evidence="1">
    <location>
        <begin position="34"/>
        <end position="65"/>
    </location>
</feature>
<accession>E9FA17</accession>
<evidence type="ECO:0000313" key="2">
    <source>
        <dbReference type="EMBL" id="EFY95415.2"/>
    </source>
</evidence>
<name>E9FA17_METRA</name>
<evidence type="ECO:0000256" key="1">
    <source>
        <dbReference type="SAM" id="Coils"/>
    </source>
</evidence>
<dbReference type="EMBL" id="ADNJ02000015">
    <property type="protein sequence ID" value="EFY95415.2"/>
    <property type="molecule type" value="Genomic_DNA"/>
</dbReference>
<dbReference type="RefSeq" id="XP_007825305.2">
    <property type="nucleotide sequence ID" value="XM_007827114.2"/>
</dbReference>
<dbReference type="Proteomes" id="UP000002498">
    <property type="component" value="Unassembled WGS sequence"/>
</dbReference>